<keyword evidence="3" id="KW-1185">Reference proteome</keyword>
<evidence type="ECO:0008006" key="4">
    <source>
        <dbReference type="Google" id="ProtNLM"/>
    </source>
</evidence>
<feature type="transmembrane region" description="Helical" evidence="1">
    <location>
        <begin position="345"/>
        <end position="365"/>
    </location>
</feature>
<keyword evidence="1" id="KW-1133">Transmembrane helix</keyword>
<dbReference type="Pfam" id="PF11193">
    <property type="entry name" value="DUF2812"/>
    <property type="match status" value="2"/>
</dbReference>
<organism evidence="2 3">
    <name type="scientific">Lentibacillus halophilus</name>
    <dbReference type="NCBI Taxonomy" id="295065"/>
    <lineage>
        <taxon>Bacteria</taxon>
        <taxon>Bacillati</taxon>
        <taxon>Bacillota</taxon>
        <taxon>Bacilli</taxon>
        <taxon>Bacillales</taxon>
        <taxon>Bacillaceae</taxon>
        <taxon>Lentibacillus</taxon>
    </lineage>
</organism>
<protein>
    <recommendedName>
        <fullName evidence="4">DUF2812 domain-containing protein</fullName>
    </recommendedName>
</protein>
<feature type="transmembrane region" description="Helical" evidence="1">
    <location>
        <begin position="312"/>
        <end position="333"/>
    </location>
</feature>
<reference evidence="2 3" key="1">
    <citation type="journal article" date="2019" name="Int. J. Syst. Evol. Microbiol.">
        <title>The Global Catalogue of Microorganisms (GCM) 10K type strain sequencing project: providing services to taxonomists for standard genome sequencing and annotation.</title>
        <authorList>
            <consortium name="The Broad Institute Genomics Platform"/>
            <consortium name="The Broad Institute Genome Sequencing Center for Infectious Disease"/>
            <person name="Wu L."/>
            <person name="Ma J."/>
        </authorList>
    </citation>
    <scope>NUCLEOTIDE SEQUENCE [LARGE SCALE GENOMIC DNA]</scope>
    <source>
        <strain evidence="2 3">JCM 12149</strain>
    </source>
</reference>
<dbReference type="EMBL" id="BAAADM010000032">
    <property type="protein sequence ID" value="GAA0437449.1"/>
    <property type="molecule type" value="Genomic_DNA"/>
</dbReference>
<accession>A0ABN0Z7U9</accession>
<evidence type="ECO:0000313" key="2">
    <source>
        <dbReference type="EMBL" id="GAA0437449.1"/>
    </source>
</evidence>
<proteinExistence type="predicted"/>
<sequence>MTIQTIRPFWSYDIAKTEKWLGEMAAHGYHFIRLRTQKRQFVFEKGEPKDVTFRIQYDKNTELPAALENDGWHLVWQHRKWQILRNDQPAYNIRMFPIRDGLMKRNKVLMYVFGSIFLYHIFTLLMPLLINGLVLMTGGSIHVVGSPFWAITIAYLIVVWGLVPYSFIKLYRSLKRLQHSHTETQNRETFFTTTGRIVTKWKFGWNYAPDKLEQWLRDMEEDGYNLTRISMAGLRFHFQEGEARKVSYCVDYQNSHRPSYFDMHKQAGWQLMYTSDVVLAKWAIWAKEYQTEEAPPTLYSDRTHMLKHAKRIMITYMALFGPVVLMFIGLIMTDINLVQTDGMDISWLQMGIFSLLIMEYSFLMVKSWLYYRRIKRRVDEVAAS</sequence>
<evidence type="ECO:0000313" key="3">
    <source>
        <dbReference type="Proteomes" id="UP001501459"/>
    </source>
</evidence>
<feature type="transmembrane region" description="Helical" evidence="1">
    <location>
        <begin position="148"/>
        <end position="168"/>
    </location>
</feature>
<dbReference type="RefSeq" id="WP_343751902.1">
    <property type="nucleotide sequence ID" value="NZ_BAAADM010000032.1"/>
</dbReference>
<evidence type="ECO:0000256" key="1">
    <source>
        <dbReference type="SAM" id="Phobius"/>
    </source>
</evidence>
<keyword evidence="1" id="KW-0812">Transmembrane</keyword>
<dbReference type="InterPro" id="IPR021359">
    <property type="entry name" value="DUF2812"/>
</dbReference>
<gene>
    <name evidence="2" type="ORF">GCM10008983_12870</name>
</gene>
<feature type="transmembrane region" description="Helical" evidence="1">
    <location>
        <begin position="108"/>
        <end position="136"/>
    </location>
</feature>
<comment type="caution">
    <text evidence="2">The sequence shown here is derived from an EMBL/GenBank/DDBJ whole genome shotgun (WGS) entry which is preliminary data.</text>
</comment>
<dbReference type="Proteomes" id="UP001501459">
    <property type="component" value="Unassembled WGS sequence"/>
</dbReference>
<keyword evidence="1" id="KW-0472">Membrane</keyword>
<name>A0ABN0Z7U9_9BACI</name>